<dbReference type="GO" id="GO:0016226">
    <property type="term" value="P:iron-sulfur cluster assembly"/>
    <property type="evidence" value="ECO:0007669"/>
    <property type="project" value="UniProtKB-UniRule"/>
</dbReference>
<feature type="binding site" evidence="10">
    <location>
        <position position="245"/>
    </location>
    <ligand>
        <name>[2Fe-2S] cluster</name>
        <dbReference type="ChEBI" id="CHEBI:190135"/>
    </ligand>
</feature>
<sequence>MTLNNGDNVLFVAPATVDPSSFLSTQKVAQEQVGSLGKAAFEVFDRVSEAPLDKSAFNIIHSNTFAPSVSIHTPSMFSRYLSTLSSGGNLYLEEVVLLVDLANTVCPITRHSSDLESMLKLAGFVDVRLQSLEPVSDETLAAYFRLWGTTKYEQGVSRLSGKFGLAKIEAKKPAYEVGQKMTLNFKKKNNTNNKKAVWASVATDDLEDEDTLLDDVDLIKPNKESLARPDDCELTDGKRKACKNCTCGRAEEEELEEQNQIVSLDLMDTTEDEVVQVDPTPKKTGGCGSCALGDAFRCSTCPYLGMPAFSAGEKITLGGMFAQDDIEF</sequence>
<dbReference type="GO" id="GO:0051537">
    <property type="term" value="F:2 iron, 2 sulfur cluster binding"/>
    <property type="evidence" value="ECO:0007669"/>
    <property type="project" value="UniProtKB-UniRule"/>
</dbReference>
<comment type="similarity">
    <text evidence="2 10">Belongs to the anamorsin family.</text>
</comment>
<feature type="binding site" evidence="10">
    <location>
        <position position="247"/>
    </location>
    <ligand>
        <name>[2Fe-2S] cluster</name>
        <dbReference type="ChEBI" id="CHEBI:190135"/>
    </ligand>
</feature>
<evidence type="ECO:0000259" key="12">
    <source>
        <dbReference type="Pfam" id="PF20922"/>
    </source>
</evidence>
<feature type="binding site" evidence="10">
    <location>
        <position position="242"/>
    </location>
    <ligand>
        <name>[2Fe-2S] cluster</name>
        <dbReference type="ChEBI" id="CHEBI:190135"/>
    </ligand>
</feature>
<evidence type="ECO:0000256" key="1">
    <source>
        <dbReference type="ARBA" id="ARBA00001966"/>
    </source>
</evidence>
<dbReference type="InterPro" id="IPR049011">
    <property type="entry name" value="Anamorsin_N_metazoan"/>
</dbReference>
<feature type="binding site" evidence="10">
    <location>
        <position position="232"/>
    </location>
    <ligand>
        <name>[2Fe-2S] cluster</name>
        <dbReference type="ChEBI" id="CHEBI:190135"/>
    </ligand>
</feature>
<keyword evidence="6 10" id="KW-0479">Metal-binding</keyword>
<evidence type="ECO:0000256" key="5">
    <source>
        <dbReference type="ARBA" id="ARBA00022714"/>
    </source>
</evidence>
<comment type="cofactor">
    <cofactor evidence="10">
        <name>[2Fe-2S] cluster</name>
        <dbReference type="ChEBI" id="CHEBI:190135"/>
    </cofactor>
</comment>
<keyword evidence="5 10" id="KW-0001">2Fe-2S</keyword>
<dbReference type="EMBL" id="PJQM01005224">
    <property type="protein sequence ID" value="RCH82127.1"/>
    <property type="molecule type" value="Genomic_DNA"/>
</dbReference>
<keyword evidence="7 10" id="KW-0408">Iron</keyword>
<name>A0A367IWS4_RHIST</name>
<keyword evidence="9 10" id="KW-0496">Mitochondrion</keyword>
<organism evidence="13 14">
    <name type="scientific">Rhizopus stolonifer</name>
    <name type="common">Rhizopus nigricans</name>
    <dbReference type="NCBI Taxonomy" id="4846"/>
    <lineage>
        <taxon>Eukaryota</taxon>
        <taxon>Fungi</taxon>
        <taxon>Fungi incertae sedis</taxon>
        <taxon>Mucoromycota</taxon>
        <taxon>Mucoromycotina</taxon>
        <taxon>Mucoromycetes</taxon>
        <taxon>Mucorales</taxon>
        <taxon>Mucorineae</taxon>
        <taxon>Rhizopodaceae</taxon>
        <taxon>Rhizopus</taxon>
    </lineage>
</organism>
<dbReference type="GO" id="GO:0051539">
    <property type="term" value="F:4 iron, 4 sulfur cluster binding"/>
    <property type="evidence" value="ECO:0007669"/>
    <property type="project" value="UniProtKB-KW"/>
</dbReference>
<evidence type="ECO:0000256" key="7">
    <source>
        <dbReference type="ARBA" id="ARBA00023004"/>
    </source>
</evidence>
<feature type="domain" description="Anamorsin C-terminal" evidence="11">
    <location>
        <begin position="227"/>
        <end position="317"/>
    </location>
</feature>
<dbReference type="OrthoDB" id="311633at2759"/>
<dbReference type="Pfam" id="PF20922">
    <property type="entry name" value="Anamorsin_N"/>
    <property type="match status" value="1"/>
</dbReference>
<keyword evidence="4 10" id="KW-0963">Cytoplasm</keyword>
<comment type="domain">
    <text evidence="10">The N-terminal domain has structural similarity with S-adenosyl-L-methionine-dependent methyltransferases, but does not bind S-adenosyl-L-methionine. It is required for correct assembly of the 2 Fe-S clusters.</text>
</comment>
<keyword evidence="8 10" id="KW-0411">Iron-sulfur</keyword>
<dbReference type="Gene3D" id="3.40.50.150">
    <property type="entry name" value="Vaccinia Virus protein VP39"/>
    <property type="match status" value="1"/>
</dbReference>
<evidence type="ECO:0000256" key="4">
    <source>
        <dbReference type="ARBA" id="ARBA00022490"/>
    </source>
</evidence>
<feature type="binding site" evidence="10">
    <location>
        <position position="290"/>
    </location>
    <ligand>
        <name>[4Fe-4S] cluster</name>
        <dbReference type="ChEBI" id="CHEBI:49883"/>
    </ligand>
</feature>
<comment type="domain">
    <text evidence="10">The twin Cx2C motifs are involved in the recognition by the mitochondrial MIA40-ERV1 disulfide relay system. The formation of 2 disulfide bonds in the Cx2C motifs through dithiol/disulfide exchange reactions effectively traps the protein in the mitochondrial intermembrane space.</text>
</comment>
<comment type="subcellular location">
    <subcellularLocation>
        <location evidence="10">Cytoplasm</location>
    </subcellularLocation>
    <subcellularLocation>
        <location evidence="10">Mitochondrion intermembrane space</location>
    </subcellularLocation>
</comment>
<dbReference type="HAMAP" id="MF_03115">
    <property type="entry name" value="Anamorsin"/>
    <property type="match status" value="1"/>
</dbReference>
<keyword evidence="14" id="KW-1185">Reference proteome</keyword>
<feature type="binding site" evidence="10">
    <location>
        <position position="301"/>
    </location>
    <ligand>
        <name>[4Fe-4S] cluster</name>
        <dbReference type="ChEBI" id="CHEBI:49883"/>
    </ligand>
</feature>
<accession>A0A367IWS4</accession>
<evidence type="ECO:0000256" key="3">
    <source>
        <dbReference type="ARBA" id="ARBA00022485"/>
    </source>
</evidence>
<evidence type="ECO:0000256" key="2">
    <source>
        <dbReference type="ARBA" id="ARBA00008169"/>
    </source>
</evidence>
<feature type="region of interest" description="Fe-S binding site B" evidence="10">
    <location>
        <begin position="287"/>
        <end position="301"/>
    </location>
</feature>
<dbReference type="InterPro" id="IPR046408">
    <property type="entry name" value="CIAPIN1"/>
</dbReference>
<dbReference type="Pfam" id="PF05093">
    <property type="entry name" value="CIAPIN1"/>
    <property type="match status" value="1"/>
</dbReference>
<evidence type="ECO:0000259" key="11">
    <source>
        <dbReference type="Pfam" id="PF05093"/>
    </source>
</evidence>
<reference evidence="13 14" key="1">
    <citation type="journal article" date="2018" name="G3 (Bethesda)">
        <title>Phylogenetic and Phylogenomic Definition of Rhizopus Species.</title>
        <authorList>
            <person name="Gryganskyi A.P."/>
            <person name="Golan J."/>
            <person name="Dolatabadi S."/>
            <person name="Mondo S."/>
            <person name="Robb S."/>
            <person name="Idnurm A."/>
            <person name="Muszewska A."/>
            <person name="Steczkiewicz K."/>
            <person name="Masonjones S."/>
            <person name="Liao H.L."/>
            <person name="Gajdeczka M.T."/>
            <person name="Anike F."/>
            <person name="Vuek A."/>
            <person name="Anishchenko I.M."/>
            <person name="Voigt K."/>
            <person name="de Hoog G.S."/>
            <person name="Smith M.E."/>
            <person name="Heitman J."/>
            <person name="Vilgalys R."/>
            <person name="Stajich J.E."/>
        </authorList>
    </citation>
    <scope>NUCLEOTIDE SEQUENCE [LARGE SCALE GENOMIC DNA]</scope>
    <source>
        <strain evidence="13 14">LSU 92-RS-03</strain>
    </source>
</reference>
<evidence type="ECO:0000256" key="10">
    <source>
        <dbReference type="HAMAP-Rule" id="MF_03115"/>
    </source>
</evidence>
<dbReference type="PANTHER" id="PTHR13273">
    <property type="entry name" value="ANAMORSIN"/>
    <property type="match status" value="1"/>
</dbReference>
<dbReference type="InterPro" id="IPR007785">
    <property type="entry name" value="Anamorsin"/>
</dbReference>
<dbReference type="Proteomes" id="UP000253551">
    <property type="component" value="Unassembled WGS sequence"/>
</dbReference>
<dbReference type="InterPro" id="IPR029063">
    <property type="entry name" value="SAM-dependent_MTases_sf"/>
</dbReference>
<comment type="domain">
    <text evidence="10">The C-terminal domain binds 2 Fe-S clusters but is otherwise mostly in an intrinsically disordered conformation.</text>
</comment>
<evidence type="ECO:0000256" key="6">
    <source>
        <dbReference type="ARBA" id="ARBA00022723"/>
    </source>
</evidence>
<keyword evidence="3 10" id="KW-0004">4Fe-4S</keyword>
<comment type="cofactor">
    <cofactor evidence="1 10">
        <name>[4Fe-4S] cluster</name>
        <dbReference type="ChEBI" id="CHEBI:49883"/>
    </cofactor>
</comment>
<proteinExistence type="inferred from homology"/>
<evidence type="ECO:0000313" key="14">
    <source>
        <dbReference type="Proteomes" id="UP000253551"/>
    </source>
</evidence>
<protein>
    <submittedName>
        <fullName evidence="13">Anamorsin</fullName>
    </submittedName>
</protein>
<dbReference type="AlphaFoldDB" id="A0A367IWS4"/>
<dbReference type="STRING" id="4846.A0A367IWS4"/>
<evidence type="ECO:0000313" key="13">
    <source>
        <dbReference type="EMBL" id="RCH82127.1"/>
    </source>
</evidence>
<dbReference type="GO" id="GO:0005758">
    <property type="term" value="C:mitochondrial intermembrane space"/>
    <property type="evidence" value="ECO:0007669"/>
    <property type="project" value="UniProtKB-SubCell"/>
</dbReference>
<dbReference type="GO" id="GO:0046872">
    <property type="term" value="F:metal ion binding"/>
    <property type="evidence" value="ECO:0007669"/>
    <property type="project" value="UniProtKB-KW"/>
</dbReference>
<gene>
    <name evidence="13" type="primary">CIAPIN1</name>
    <name evidence="13" type="ORF">CU098_006260</name>
</gene>
<feature type="domain" description="Anamorsin N-terminal" evidence="12">
    <location>
        <begin position="6"/>
        <end position="179"/>
    </location>
</feature>
<feature type="short sequence motif" description="Cx2C motif 1" evidence="10">
    <location>
        <begin position="287"/>
        <end position="290"/>
    </location>
</feature>
<dbReference type="GO" id="GO:0009055">
    <property type="term" value="F:electron transfer activity"/>
    <property type="evidence" value="ECO:0007669"/>
    <property type="project" value="UniProtKB-UniRule"/>
</dbReference>
<comment type="caution">
    <text evidence="10">Lacks conserved residue(s) required for the propagation of feature annotation.</text>
</comment>
<feature type="binding site" evidence="10">
    <location>
        <position position="287"/>
    </location>
    <ligand>
        <name>[4Fe-4S] cluster</name>
        <dbReference type="ChEBI" id="CHEBI:49883"/>
    </ligand>
</feature>
<evidence type="ECO:0000256" key="9">
    <source>
        <dbReference type="ARBA" id="ARBA00023128"/>
    </source>
</evidence>
<comment type="caution">
    <text evidence="13">The sequence shown here is derived from an EMBL/GenBank/DDBJ whole genome shotgun (WGS) entry which is preliminary data.</text>
</comment>
<feature type="short sequence motif" description="Cx2C motif 2" evidence="10">
    <location>
        <begin position="298"/>
        <end position="301"/>
    </location>
</feature>
<evidence type="ECO:0000256" key="8">
    <source>
        <dbReference type="ARBA" id="ARBA00023014"/>
    </source>
</evidence>
<dbReference type="PANTHER" id="PTHR13273:SF14">
    <property type="entry name" value="ANAMORSIN"/>
    <property type="match status" value="1"/>
</dbReference>
<feature type="binding site" evidence="10">
    <location>
        <position position="298"/>
    </location>
    <ligand>
        <name>[4Fe-4S] cluster</name>
        <dbReference type="ChEBI" id="CHEBI:49883"/>
    </ligand>
</feature>